<comment type="caution">
    <text evidence="3">The sequence shown here is derived from an EMBL/GenBank/DDBJ whole genome shotgun (WGS) entry which is preliminary data.</text>
</comment>
<evidence type="ECO:0000259" key="2">
    <source>
        <dbReference type="Pfam" id="PF13590"/>
    </source>
</evidence>
<dbReference type="RefSeq" id="WP_135263340.1">
    <property type="nucleotide sequence ID" value="NZ_SMLM01000001.1"/>
</dbReference>
<accession>A0A4Z0CB07</accession>
<evidence type="ECO:0000256" key="1">
    <source>
        <dbReference type="SAM" id="MobiDB-lite"/>
    </source>
</evidence>
<sequence>MKRSFLRSVALAALAAIALVLSGCSGRYLLENNVQSFSGIPQLPTNPTYTFERLPSQANQPAQTQLEALADPALFRAGLRRDDGAPRYAVQVSARVLRVLSPWADPYDPWGWGWGGWGPGFHRGRHIGLGMGWGGPFWPRSEQPWYQREVGVIVRDKSTNQIVYESRAASDGPWLDNSVVLPAMFDAALQGFPNPPQGVRRVNIQIGGETKQAAAPAAAQPAPTPAAAPAAAPTR</sequence>
<organism evidence="3 4">
    <name type="scientific">Ramlibacter henchirensis</name>
    <dbReference type="NCBI Taxonomy" id="204072"/>
    <lineage>
        <taxon>Bacteria</taxon>
        <taxon>Pseudomonadati</taxon>
        <taxon>Pseudomonadota</taxon>
        <taxon>Betaproteobacteria</taxon>
        <taxon>Burkholderiales</taxon>
        <taxon>Comamonadaceae</taxon>
        <taxon>Ramlibacter</taxon>
    </lineage>
</organism>
<dbReference type="Proteomes" id="UP000298180">
    <property type="component" value="Unassembled WGS sequence"/>
</dbReference>
<reference evidence="3 4" key="1">
    <citation type="submission" date="2019-03" db="EMBL/GenBank/DDBJ databases">
        <title>Ramlibacter henchirensis DSM 14656, whole genome shotgun sequence.</title>
        <authorList>
            <person name="Zhang X."/>
            <person name="Feng G."/>
            <person name="Zhu H."/>
        </authorList>
    </citation>
    <scope>NUCLEOTIDE SEQUENCE [LARGE SCALE GENOMIC DNA]</scope>
    <source>
        <strain evidence="3 4">DSM 14656</strain>
    </source>
</reference>
<proteinExistence type="predicted"/>
<dbReference type="OrthoDB" id="8687009at2"/>
<dbReference type="EMBL" id="SMLM01000001">
    <property type="protein sequence ID" value="TFZ07259.1"/>
    <property type="molecule type" value="Genomic_DNA"/>
</dbReference>
<name>A0A4Z0CB07_9BURK</name>
<dbReference type="PROSITE" id="PS51257">
    <property type="entry name" value="PROKAR_LIPOPROTEIN"/>
    <property type="match status" value="1"/>
</dbReference>
<feature type="region of interest" description="Disordered" evidence="1">
    <location>
        <begin position="210"/>
        <end position="235"/>
    </location>
</feature>
<dbReference type="AlphaFoldDB" id="A0A4Z0CB07"/>
<protein>
    <submittedName>
        <fullName evidence="3">DUF4136 domain-containing protein</fullName>
    </submittedName>
</protein>
<evidence type="ECO:0000313" key="3">
    <source>
        <dbReference type="EMBL" id="TFZ07259.1"/>
    </source>
</evidence>
<keyword evidence="4" id="KW-1185">Reference proteome</keyword>
<feature type="compositionally biased region" description="Low complexity" evidence="1">
    <location>
        <begin position="212"/>
        <end position="235"/>
    </location>
</feature>
<gene>
    <name evidence="3" type="ORF">EZ313_11840</name>
</gene>
<feature type="domain" description="DUF4136" evidence="2">
    <location>
        <begin position="45"/>
        <end position="193"/>
    </location>
</feature>
<evidence type="ECO:0000313" key="4">
    <source>
        <dbReference type="Proteomes" id="UP000298180"/>
    </source>
</evidence>
<dbReference type="Pfam" id="PF13590">
    <property type="entry name" value="DUF4136"/>
    <property type="match status" value="1"/>
</dbReference>
<dbReference type="InterPro" id="IPR025411">
    <property type="entry name" value="DUF4136"/>
</dbReference>